<sequence>MACAASLSVQASVVTVEQGSGAGLLIRQGGNCYVILPTHVHGRSMDGIRLGSGRAGGPIGTATIVYVAPDDADISLGVVRGGLEAACGNEWGSLPRRLDDKLTPGTQLMLQRPRQQVFEGRRLVVHSSGPKLVRLVPAPGERADLFGGTSGAVAFSGTTPVAMVLKASSANEALAMRMDSVMTLVGQILEARPTGPAPEVAKDAKDVDRIVTLPQGDPLDAVSWSAHPVDDAVDPAAMLAEEGAWIFQLGPEPVHLTLRLARTDRLSRIRLRTAVGTGSAIPREIGIVTDSSTDAARPRPSSIPAPEMTPDGEFDLRIGERFAHTVTITIRSSWGGASPVRLDAVSID</sequence>
<protein>
    <submittedName>
        <fullName evidence="2">Uncharacterized protein</fullName>
    </submittedName>
</protein>
<evidence type="ECO:0000313" key="2">
    <source>
        <dbReference type="EMBL" id="SEN81003.1"/>
    </source>
</evidence>
<accession>A0A1H8JJN7</accession>
<dbReference type="Proteomes" id="UP000182160">
    <property type="component" value="Unassembled WGS sequence"/>
</dbReference>
<dbReference type="AlphaFoldDB" id="A0A1H8JJN7"/>
<proteinExistence type="predicted"/>
<evidence type="ECO:0000313" key="3">
    <source>
        <dbReference type="Proteomes" id="UP000182160"/>
    </source>
</evidence>
<evidence type="ECO:0000256" key="1">
    <source>
        <dbReference type="SAM" id="MobiDB-lite"/>
    </source>
</evidence>
<gene>
    <name evidence="2" type="ORF">SAMN04488077_13210</name>
</gene>
<organism evidence="2 3">
    <name type="scientific">Roseovarius tolerans</name>
    <dbReference type="NCBI Taxonomy" id="74031"/>
    <lineage>
        <taxon>Bacteria</taxon>
        <taxon>Pseudomonadati</taxon>
        <taxon>Pseudomonadota</taxon>
        <taxon>Alphaproteobacteria</taxon>
        <taxon>Rhodobacterales</taxon>
        <taxon>Roseobacteraceae</taxon>
        <taxon>Roseovarius</taxon>
    </lineage>
</organism>
<reference evidence="2 3" key="1">
    <citation type="submission" date="2016-10" db="EMBL/GenBank/DDBJ databases">
        <authorList>
            <person name="de Groot N.N."/>
        </authorList>
    </citation>
    <scope>NUCLEOTIDE SEQUENCE [LARGE SCALE GENOMIC DNA]</scope>
    <source>
        <strain evidence="2 3">DSM 11457</strain>
    </source>
</reference>
<name>A0A1H8JJN7_9RHOB</name>
<dbReference type="EMBL" id="FOBO01000032">
    <property type="protein sequence ID" value="SEN81003.1"/>
    <property type="molecule type" value="Genomic_DNA"/>
</dbReference>
<feature type="region of interest" description="Disordered" evidence="1">
    <location>
        <begin position="292"/>
        <end position="311"/>
    </location>
</feature>